<dbReference type="PIRSF" id="PIRSF000505">
    <property type="entry name" value="EPSPS"/>
    <property type="match status" value="1"/>
</dbReference>
<dbReference type="InterPro" id="IPR036968">
    <property type="entry name" value="Enolpyruvate_Tfrase_sf"/>
</dbReference>
<feature type="binding site" evidence="8">
    <location>
        <position position="311"/>
    </location>
    <ligand>
        <name>3-phosphoshikimate</name>
        <dbReference type="ChEBI" id="CHEBI:145989"/>
    </ligand>
</feature>
<dbReference type="PATRIC" id="fig|1432562.3.peg.375"/>
<comment type="function">
    <text evidence="8">Catalyzes the transfer of the enolpyruvyl moiety of phosphoenolpyruvate (PEP) to the 5-hydroxyl of shikimate-3-phosphate (S3P) to produce enolpyruvyl shikimate-3-phosphate and inorganic phosphate.</text>
</comment>
<feature type="binding site" evidence="8">
    <location>
        <position position="165"/>
    </location>
    <ligand>
        <name>3-phosphoshikimate</name>
        <dbReference type="ChEBI" id="CHEBI:145989"/>
    </ligand>
</feature>
<comment type="subunit">
    <text evidence="8">Monomer.</text>
</comment>
<dbReference type="CDD" id="cd01556">
    <property type="entry name" value="EPSP_synthase"/>
    <property type="match status" value="1"/>
</dbReference>
<evidence type="ECO:0000256" key="3">
    <source>
        <dbReference type="ARBA" id="ARBA00022490"/>
    </source>
</evidence>
<dbReference type="PROSITE" id="PS00104">
    <property type="entry name" value="EPSP_SYNTHASE_1"/>
    <property type="match status" value="1"/>
</dbReference>
<evidence type="ECO:0000313" key="10">
    <source>
        <dbReference type="EMBL" id="KKK35592.1"/>
    </source>
</evidence>
<feature type="binding site" evidence="8">
    <location>
        <position position="342"/>
    </location>
    <ligand>
        <name>phosphoenolpyruvate</name>
        <dbReference type="ChEBI" id="CHEBI:58702"/>
    </ligand>
</feature>
<evidence type="ECO:0000259" key="9">
    <source>
        <dbReference type="Pfam" id="PF00275"/>
    </source>
</evidence>
<dbReference type="InterPro" id="IPR006264">
    <property type="entry name" value="EPSP_synthase"/>
</dbReference>
<evidence type="ECO:0000256" key="8">
    <source>
        <dbReference type="HAMAP-Rule" id="MF_00210"/>
    </source>
</evidence>
<feature type="binding site" evidence="8">
    <location>
        <position position="119"/>
    </location>
    <ligand>
        <name>phosphoenolpyruvate</name>
        <dbReference type="ChEBI" id="CHEBI:58702"/>
    </ligand>
</feature>
<feature type="binding site" evidence="8">
    <location>
        <position position="24"/>
    </location>
    <ligand>
        <name>3-phosphoshikimate</name>
        <dbReference type="ChEBI" id="CHEBI:145989"/>
    </ligand>
</feature>
<comment type="pathway">
    <text evidence="1 8">Metabolic intermediate biosynthesis; chorismate biosynthesis; chorismate from D-erythrose 4-phosphate and phosphoenolpyruvate: step 6/7.</text>
</comment>
<dbReference type="SUPFAM" id="SSF55205">
    <property type="entry name" value="EPT/RTPC-like"/>
    <property type="match status" value="1"/>
</dbReference>
<dbReference type="STRING" id="1432562.WN59_01820"/>
<evidence type="ECO:0000256" key="6">
    <source>
        <dbReference type="ARBA" id="ARBA00023141"/>
    </source>
</evidence>
<keyword evidence="3 8" id="KW-0963">Cytoplasm</keyword>
<evidence type="ECO:0000256" key="2">
    <source>
        <dbReference type="ARBA" id="ARBA00009948"/>
    </source>
</evidence>
<dbReference type="Proteomes" id="UP000034287">
    <property type="component" value="Unassembled WGS sequence"/>
</dbReference>
<dbReference type="PROSITE" id="PS00885">
    <property type="entry name" value="EPSP_SYNTHASE_2"/>
    <property type="match status" value="1"/>
</dbReference>
<keyword evidence="5 8" id="KW-0808">Transferase</keyword>
<feature type="binding site" evidence="8">
    <location>
        <position position="386"/>
    </location>
    <ligand>
        <name>phosphoenolpyruvate</name>
        <dbReference type="ChEBI" id="CHEBI:58702"/>
    </ligand>
</feature>
<dbReference type="AlphaFoldDB" id="A0A0M2SRJ1"/>
<name>A0A0M2SRJ1_9STAP</name>
<evidence type="ECO:0000256" key="5">
    <source>
        <dbReference type="ARBA" id="ARBA00022679"/>
    </source>
</evidence>
<keyword evidence="6 8" id="KW-0057">Aromatic amino acid biosynthesis</keyword>
<organism evidence="10 11">
    <name type="scientific">Salinicoccus sediminis</name>
    <dbReference type="NCBI Taxonomy" id="1432562"/>
    <lineage>
        <taxon>Bacteria</taxon>
        <taxon>Bacillati</taxon>
        <taxon>Bacillota</taxon>
        <taxon>Bacilli</taxon>
        <taxon>Bacillales</taxon>
        <taxon>Staphylococcaceae</taxon>
        <taxon>Salinicoccus</taxon>
    </lineage>
</organism>
<protein>
    <recommendedName>
        <fullName evidence="8">3-phosphoshikimate 1-carboxyvinyltransferase</fullName>
        <ecNumber evidence="8">2.5.1.19</ecNumber>
    </recommendedName>
    <alternativeName>
        <fullName evidence="8">5-enolpyruvylshikimate-3-phosphate synthase</fullName>
        <shortName evidence="8">EPSP synthase</shortName>
        <shortName evidence="8">EPSPS</shortName>
    </alternativeName>
</protein>
<evidence type="ECO:0000256" key="1">
    <source>
        <dbReference type="ARBA" id="ARBA00004811"/>
    </source>
</evidence>
<feature type="binding site" evidence="8">
    <location>
        <position position="19"/>
    </location>
    <ligand>
        <name>3-phosphoshikimate</name>
        <dbReference type="ChEBI" id="CHEBI:145989"/>
    </ligand>
</feature>
<dbReference type="EC" id="2.5.1.19" evidence="8"/>
<feature type="binding site" evidence="8">
    <location>
        <position position="338"/>
    </location>
    <ligand>
        <name>3-phosphoshikimate</name>
        <dbReference type="ChEBI" id="CHEBI:145989"/>
    </ligand>
</feature>
<feature type="binding site" evidence="8">
    <location>
        <position position="91"/>
    </location>
    <ligand>
        <name>phosphoenolpyruvate</name>
        <dbReference type="ChEBI" id="CHEBI:58702"/>
    </ligand>
</feature>
<dbReference type="RefSeq" id="WP_046511657.1">
    <property type="nucleotide sequence ID" value="NZ_LAYZ01000001.1"/>
</dbReference>
<gene>
    <name evidence="8" type="primary">aroA</name>
    <name evidence="10" type="ORF">WN59_01820</name>
</gene>
<dbReference type="Pfam" id="PF00275">
    <property type="entry name" value="EPSP_synthase"/>
    <property type="match status" value="1"/>
</dbReference>
<comment type="similarity">
    <text evidence="2 8">Belongs to the EPSP synthase family.</text>
</comment>
<dbReference type="GO" id="GO:0005737">
    <property type="term" value="C:cytoplasm"/>
    <property type="evidence" value="ECO:0007669"/>
    <property type="project" value="UniProtKB-SubCell"/>
</dbReference>
<dbReference type="InterPro" id="IPR001986">
    <property type="entry name" value="Enolpyruvate_Tfrase_dom"/>
</dbReference>
<dbReference type="EMBL" id="LAYZ01000001">
    <property type="protein sequence ID" value="KKK35592.1"/>
    <property type="molecule type" value="Genomic_DNA"/>
</dbReference>
<feature type="active site" description="Proton acceptor" evidence="8">
    <location>
        <position position="311"/>
    </location>
</feature>
<dbReference type="InterPro" id="IPR013792">
    <property type="entry name" value="RNA3'P_cycl/enolpyr_Trfase_a/b"/>
</dbReference>
<dbReference type="GO" id="GO:0009423">
    <property type="term" value="P:chorismate biosynthetic process"/>
    <property type="evidence" value="ECO:0007669"/>
    <property type="project" value="UniProtKB-UniRule"/>
</dbReference>
<evidence type="ECO:0000256" key="4">
    <source>
        <dbReference type="ARBA" id="ARBA00022605"/>
    </source>
</evidence>
<dbReference type="GO" id="GO:0009073">
    <property type="term" value="P:aromatic amino acid family biosynthetic process"/>
    <property type="evidence" value="ECO:0007669"/>
    <property type="project" value="UniProtKB-KW"/>
</dbReference>
<evidence type="ECO:0000313" key="11">
    <source>
        <dbReference type="Proteomes" id="UP000034287"/>
    </source>
</evidence>
<dbReference type="GO" id="GO:0008652">
    <property type="term" value="P:amino acid biosynthetic process"/>
    <property type="evidence" value="ECO:0007669"/>
    <property type="project" value="UniProtKB-KW"/>
</dbReference>
<dbReference type="Gene3D" id="3.65.10.10">
    <property type="entry name" value="Enolpyruvate transferase domain"/>
    <property type="match status" value="2"/>
</dbReference>
<dbReference type="OrthoDB" id="9809920at2"/>
<feature type="binding site" evidence="8">
    <location>
        <position position="19"/>
    </location>
    <ligand>
        <name>phosphoenolpyruvate</name>
        <dbReference type="ChEBI" id="CHEBI:58702"/>
    </ligand>
</feature>
<feature type="domain" description="Enolpyruvate transferase" evidence="9">
    <location>
        <begin position="9"/>
        <end position="421"/>
    </location>
</feature>
<dbReference type="UniPathway" id="UPA00053">
    <property type="reaction ID" value="UER00089"/>
</dbReference>
<feature type="binding site" evidence="8">
    <location>
        <position position="20"/>
    </location>
    <ligand>
        <name>3-phosphoshikimate</name>
        <dbReference type="ChEBI" id="CHEBI:145989"/>
    </ligand>
</feature>
<dbReference type="PANTHER" id="PTHR21090">
    <property type="entry name" value="AROM/DEHYDROQUINATE SYNTHASE"/>
    <property type="match status" value="1"/>
</dbReference>
<comment type="caution">
    <text evidence="10">The sequence shown here is derived from an EMBL/GenBank/DDBJ whole genome shotgun (WGS) entry which is preliminary data.</text>
</comment>
<proteinExistence type="inferred from homology"/>
<evidence type="ECO:0000256" key="7">
    <source>
        <dbReference type="ARBA" id="ARBA00044633"/>
    </source>
</evidence>
<dbReference type="NCBIfam" id="TIGR01356">
    <property type="entry name" value="aroA"/>
    <property type="match status" value="1"/>
</dbReference>
<feature type="binding site" evidence="8">
    <location>
        <position position="165"/>
    </location>
    <ligand>
        <name>phosphoenolpyruvate</name>
        <dbReference type="ChEBI" id="CHEBI:58702"/>
    </ligand>
</feature>
<dbReference type="GO" id="GO:0003866">
    <property type="term" value="F:3-phosphoshikimate 1-carboxyvinyltransferase activity"/>
    <property type="evidence" value="ECO:0007669"/>
    <property type="project" value="UniProtKB-UniRule"/>
</dbReference>
<keyword evidence="4 8" id="KW-0028">Amino-acid biosynthesis</keyword>
<dbReference type="FunFam" id="3.65.10.10:FF:000005">
    <property type="entry name" value="3-phosphoshikimate 1-carboxyvinyltransferase"/>
    <property type="match status" value="1"/>
</dbReference>
<reference evidence="10 11" key="1">
    <citation type="submission" date="2015-04" db="EMBL/GenBank/DDBJ databases">
        <title>Taxonomic description and genome sequence of Salinicoccus sediminis sp. nov., a novel hyper halotolerant bacterium isolated from marine sediment.</title>
        <authorList>
            <person name="Mathan Kumar R."/>
            <person name="Kaur G."/>
            <person name="Kumar N."/>
            <person name="Kumar A."/>
            <person name="Singh N.K."/>
            <person name="Kaur N."/>
            <person name="Mayilraj S."/>
        </authorList>
    </citation>
    <scope>NUCLEOTIDE SEQUENCE [LARGE SCALE GENOMIC DNA]</scope>
    <source>
        <strain evidence="10 11">SV-16</strain>
    </source>
</reference>
<keyword evidence="11" id="KW-1185">Reference proteome</keyword>
<sequence>MKQLLNRTFEGTLRVPGDKSITHRSLMLAALAEGRTEIHLPLKSEDTYRTMEIMRAIGADITESGDIWIVESRGHAHLHSPAGPLYTGNSGTTSRLIIGLLAGLGLEAEFSGDDSINRRPMDRVQRPLLDMGADIRLKDEKYPPVHIYPKPLKAIDYDMPIASAQVKSAVLLAGLFAEGTTVVRESSPSRDHSEIMMKQFGAELSSKDGVISLTGGKKLTSADVTVPGDISSAAFPLALAILKPGTSITIENVSLNPTRSGILEVLEMMDANIEIETLPGDGEAIGNITASYTPELRGFDISGEIIPRLIDEIPILALLAAYSNESCTVSDAGELRFKETDRIRAVVDELSKFGIRFEEKEDGFTVLPGEIEPAAGTAVKGYHDHRIIMMLIIFSIVSDTPLNIDDTSAIDISYPGFINDLESLRKDA</sequence>
<dbReference type="PANTHER" id="PTHR21090:SF5">
    <property type="entry name" value="PENTAFUNCTIONAL AROM POLYPEPTIDE"/>
    <property type="match status" value="1"/>
</dbReference>
<comment type="subcellular location">
    <subcellularLocation>
        <location evidence="8">Cytoplasm</location>
    </subcellularLocation>
</comment>
<accession>A0A0M2SRJ1</accession>
<comment type="caution">
    <text evidence="8">Lacks conserved residue(s) required for the propagation of feature annotation.</text>
</comment>
<comment type="catalytic activity">
    <reaction evidence="7">
        <text>3-phosphoshikimate + phosphoenolpyruvate = 5-O-(1-carboxyvinyl)-3-phosphoshikimate + phosphate</text>
        <dbReference type="Rhea" id="RHEA:21256"/>
        <dbReference type="ChEBI" id="CHEBI:43474"/>
        <dbReference type="ChEBI" id="CHEBI:57701"/>
        <dbReference type="ChEBI" id="CHEBI:58702"/>
        <dbReference type="ChEBI" id="CHEBI:145989"/>
        <dbReference type="EC" id="2.5.1.19"/>
    </reaction>
    <physiologicalReaction direction="left-to-right" evidence="7">
        <dbReference type="Rhea" id="RHEA:21257"/>
    </physiologicalReaction>
</comment>
<feature type="binding site" evidence="8">
    <location>
        <position position="163"/>
    </location>
    <ligand>
        <name>3-phosphoshikimate</name>
        <dbReference type="ChEBI" id="CHEBI:145989"/>
    </ligand>
</feature>
<dbReference type="HAMAP" id="MF_00210">
    <property type="entry name" value="EPSP_synth"/>
    <property type="match status" value="1"/>
</dbReference>
<dbReference type="InterPro" id="IPR023193">
    <property type="entry name" value="EPSP_synthase_CS"/>
</dbReference>